<protein>
    <submittedName>
        <fullName evidence="3">Autotransporter-associated beta strand repeat protein</fullName>
    </submittedName>
</protein>
<dbReference type="InterPro" id="IPR013425">
    <property type="entry name" value="Autotrns_rpt"/>
</dbReference>
<dbReference type="Proteomes" id="UP000002596">
    <property type="component" value="Chromosome"/>
</dbReference>
<sequence>MAALYSAPLRAPGGARFVWGRQGSVGPFSTHTMTISLSRRPLILALAAAFALSACGGGGSGTSAVPAPPQGLGMADTAPVPNEAAVPPFVDNAATNQRGDARYATLETNAGVRVLSGFLSIWKPSTLRVDAGVSAAANGAFPAVAPSIWSGIPGDATDGTVLNAQVHARNIQYVVDATGRRTPAQELLAYLDDRRGKAYSVSDGMGPLTAAWRAAAQQTTTITAIPADATTVVYNDGGNNTGVGGSANAAFGTAVDFVGGIGENGSTEPAKRFYKYARPWRWSSAVQVVPALLPARSTTPTTDGGFTSGHTAEAVRSSIAMAYLVPERFQEMVARGLELGESRILAGMHSPLDVISGRMHGQAVATASIATGANAARKAAAFQQARSALMAAAGARTPAELWQFAHSQPSATDRFADYATNRSEYLRRMTFGFPQIGDASRPAVVPKGAEVLLETRLPYLDAMQRRVVLKTTAVPSGYPVMDDAEGWGRLNLFAAADGYGRFDGDVAVTMDAAQGGFSALDTWRNDIAGAGKLTKLGSGTLVLAGNNSFTGGIELAAGTLQAGSGSALGNGAVYVGGGTLRTTVSGEVAVNGSYTQRPGGTLSLQMASASGTAGTLTVNGPAALAGTLEVNFAQGVRPAVGSTITVLRHGGLSGAFDAVSVPGYRVTPVYLNNAVQLRIDAAA</sequence>
<dbReference type="InterPro" id="IPR011050">
    <property type="entry name" value="Pectin_lyase_fold/virulence"/>
</dbReference>
<dbReference type="InterPro" id="IPR000326">
    <property type="entry name" value="PAP2/HPO"/>
</dbReference>
<dbReference type="InterPro" id="IPR036938">
    <property type="entry name" value="PAP2/HPO_sf"/>
</dbReference>
<dbReference type="Pfam" id="PF12951">
    <property type="entry name" value="PATR"/>
    <property type="match status" value="1"/>
</dbReference>
<gene>
    <name evidence="3" type="ordered locus">Aave_2957</name>
</gene>
<proteinExistence type="predicted"/>
<dbReference type="EMBL" id="CP000512">
    <property type="protein sequence ID" value="ABM33524.1"/>
    <property type="molecule type" value="Genomic_DNA"/>
</dbReference>
<accession>A1TRD6</accession>
<dbReference type="HOGENOM" id="CLU_016419_1_0_4"/>
<feature type="domain" description="Phosphatidic acid phosphatase type 2/haloperoxidase" evidence="2">
    <location>
        <begin position="254"/>
        <end position="369"/>
    </location>
</feature>
<dbReference type="SUPFAM" id="SSF51126">
    <property type="entry name" value="Pectin lyase-like"/>
    <property type="match status" value="1"/>
</dbReference>
<dbReference type="eggNOG" id="COG0671">
    <property type="taxonomic scope" value="Bacteria"/>
</dbReference>
<dbReference type="eggNOG" id="COG4625">
    <property type="taxonomic scope" value="Bacteria"/>
</dbReference>
<evidence type="ECO:0000313" key="3">
    <source>
        <dbReference type="EMBL" id="ABM33524.1"/>
    </source>
</evidence>
<keyword evidence="1" id="KW-0732">Signal</keyword>
<evidence type="ECO:0000256" key="1">
    <source>
        <dbReference type="ARBA" id="ARBA00022729"/>
    </source>
</evidence>
<dbReference type="Pfam" id="PF01569">
    <property type="entry name" value="PAP2"/>
    <property type="match status" value="1"/>
</dbReference>
<name>A1TRD6_PARC0</name>
<dbReference type="SMART" id="SM00014">
    <property type="entry name" value="acidPPc"/>
    <property type="match status" value="1"/>
</dbReference>
<dbReference type="Gene3D" id="1.20.144.10">
    <property type="entry name" value="Phosphatidic acid phosphatase type 2/haloperoxidase"/>
    <property type="match status" value="1"/>
</dbReference>
<dbReference type="KEGG" id="aav:Aave_2957"/>
<dbReference type="AlphaFoldDB" id="A1TRD6"/>
<evidence type="ECO:0000313" key="4">
    <source>
        <dbReference type="Proteomes" id="UP000002596"/>
    </source>
</evidence>
<reference evidence="3" key="1">
    <citation type="submission" date="2006-12" db="EMBL/GenBank/DDBJ databases">
        <title>Complete sequence of Acidovorax avenae subsp. citrulli AAC00-1.</title>
        <authorList>
            <consortium name="US DOE Joint Genome Institute"/>
            <person name="Copeland A."/>
            <person name="Lucas S."/>
            <person name="Lapidus A."/>
            <person name="Barry K."/>
            <person name="Detter J.C."/>
            <person name="Glavina del Rio T."/>
            <person name="Dalin E."/>
            <person name="Tice H."/>
            <person name="Pitluck S."/>
            <person name="Kiss H."/>
            <person name="Brettin T."/>
            <person name="Bruce D."/>
            <person name="Han C."/>
            <person name="Tapia R."/>
            <person name="Gilna P."/>
            <person name="Schmutz J."/>
            <person name="Larimer F."/>
            <person name="Land M."/>
            <person name="Hauser L."/>
            <person name="Kyrpides N."/>
            <person name="Kim E."/>
            <person name="Stahl D."/>
            <person name="Richardson P."/>
        </authorList>
    </citation>
    <scope>NUCLEOTIDE SEQUENCE</scope>
    <source>
        <strain evidence="3">AAC00-1</strain>
    </source>
</reference>
<organism evidence="3 4">
    <name type="scientific">Paracidovorax citrulli (strain AAC00-1)</name>
    <name type="common">Acidovorax citrulli</name>
    <dbReference type="NCBI Taxonomy" id="397945"/>
    <lineage>
        <taxon>Bacteria</taxon>
        <taxon>Pseudomonadati</taxon>
        <taxon>Pseudomonadota</taxon>
        <taxon>Betaproteobacteria</taxon>
        <taxon>Burkholderiales</taxon>
        <taxon>Comamonadaceae</taxon>
        <taxon>Paracidovorax</taxon>
    </lineage>
</organism>
<evidence type="ECO:0000259" key="2">
    <source>
        <dbReference type="SMART" id="SM00014"/>
    </source>
</evidence>
<dbReference type="SUPFAM" id="SSF48317">
    <property type="entry name" value="Acid phosphatase/Vanadium-dependent haloperoxidase"/>
    <property type="match status" value="1"/>
</dbReference>
<dbReference type="STRING" id="397945.Aave_2957"/>
<dbReference type="NCBIfam" id="TIGR02601">
    <property type="entry name" value="autotrns_rpt"/>
    <property type="match status" value="1"/>
</dbReference>